<evidence type="ECO:0000256" key="2">
    <source>
        <dbReference type="ARBA" id="ARBA00022670"/>
    </source>
</evidence>
<comment type="catalytic activity">
    <reaction evidence="8">
        <text>[GlcNAc-(1-&gt;4)-Mur2Ac(oyl-L-Ala-gamma-D-Glu-L-Lys-D-Ala-D-Ala)](n)-di-trans,octa-cis-undecaprenyl diphosphate + beta-D-GlcNAc-(1-&gt;4)-Mur2Ac(oyl-L-Ala-gamma-D-Glu-L-Lys-D-Ala-D-Ala)-di-trans,octa-cis-undecaprenyl diphosphate = [GlcNAc-(1-&gt;4)-Mur2Ac(oyl-L-Ala-gamma-D-Glu-L-Lys-D-Ala-D-Ala)](n+1)-di-trans,octa-cis-undecaprenyl diphosphate + di-trans,octa-cis-undecaprenyl diphosphate + H(+)</text>
        <dbReference type="Rhea" id="RHEA:23708"/>
        <dbReference type="Rhea" id="RHEA-COMP:9602"/>
        <dbReference type="Rhea" id="RHEA-COMP:9603"/>
        <dbReference type="ChEBI" id="CHEBI:15378"/>
        <dbReference type="ChEBI" id="CHEBI:58405"/>
        <dbReference type="ChEBI" id="CHEBI:60033"/>
        <dbReference type="ChEBI" id="CHEBI:78435"/>
        <dbReference type="EC" id="2.4.99.28"/>
    </reaction>
</comment>
<evidence type="ECO:0000256" key="3">
    <source>
        <dbReference type="ARBA" id="ARBA00022676"/>
    </source>
</evidence>
<dbReference type="Pfam" id="PF00905">
    <property type="entry name" value="Transpeptidase"/>
    <property type="match status" value="1"/>
</dbReference>
<evidence type="ECO:0000256" key="8">
    <source>
        <dbReference type="ARBA" id="ARBA00049902"/>
    </source>
</evidence>
<evidence type="ECO:0000256" key="7">
    <source>
        <dbReference type="ARBA" id="ARBA00034000"/>
    </source>
</evidence>
<dbReference type="Proteomes" id="UP000612893">
    <property type="component" value="Unassembled WGS sequence"/>
</dbReference>
<dbReference type="GO" id="GO:0008955">
    <property type="term" value="F:peptidoglycan glycosyltransferase activity"/>
    <property type="evidence" value="ECO:0007669"/>
    <property type="project" value="UniProtKB-EC"/>
</dbReference>
<dbReference type="Pfam" id="PF00912">
    <property type="entry name" value="Transgly"/>
    <property type="match status" value="1"/>
</dbReference>
<feature type="domain" description="Glycosyl transferase family 51" evidence="10">
    <location>
        <begin position="69"/>
        <end position="245"/>
    </location>
</feature>
<keyword evidence="5" id="KW-0378">Hydrolase</keyword>
<sequence>MTDPPRRRRRSLYEPPRRRRRMAPLFALPLLPLVLLLSVGALASRFPAATLPDSSRSFPADSFVYDRAGHVIAELHRPGETRIPVPLTAISPDELRAIVAVEDRNFWQEGAIDWGRLAQAAVYDVSHHADAQGASTITEQLARLLYLNNQKTFERKLRELIIAHAMDSRLSKSEILDQYLNDVYFGHGATGIEAASRVYFGVSASQLDLAQASLLAGLPNAPSVLDPIQNPDGARGRQRVVLDAMVRNRAVSAAEADAAFQEKLQFGNGRGDDLNLYPQFTARVAQEVSAQLGQDPASAGLSIKTTLDAGLQQAAERAVQSRVAALSRLHVSDGAAVSLDPRTGDVLAYVGNAGAGHPGSNLDMAAQARQPGSTMKVVTYGAAIADRKVTMLTPVSDGPLTLPTGGGADGHQPWTVHDYDNGSHGTVPVAVALGNSLNIPAVRVEQQVGVAAVVQLARKLGITTLSNDPSSYGPSLTLGSYPVPLWQLAQAYGAVAGGGVLHPTRFLLSVTDASGREMLPAAGPGTSVLDPGAAFVMNQMLSDDSNRALVFGRGSALVIAGHRVAAKTGTTSDNKDALTVGWTPRVVTAAWVGNADNSAMDGVAGAMGAAPIWHSVMAAALGSGGDGWAAPPGNVHQLSWNGLQGWFLDGTSPGGPSLGADSTSGRSGCVSFPFLGQRPRFCASPTTP</sequence>
<protein>
    <submittedName>
        <fullName evidence="11">Transglycosylase domain-containing protein</fullName>
    </submittedName>
</protein>
<evidence type="ECO:0000256" key="6">
    <source>
        <dbReference type="ARBA" id="ARBA00023268"/>
    </source>
</evidence>
<dbReference type="InterPro" id="IPR001460">
    <property type="entry name" value="PCN-bd_Tpept"/>
</dbReference>
<dbReference type="GO" id="GO:0030288">
    <property type="term" value="C:outer membrane-bounded periplasmic space"/>
    <property type="evidence" value="ECO:0007669"/>
    <property type="project" value="TreeGrafter"/>
</dbReference>
<keyword evidence="2" id="KW-0645">Protease</keyword>
<dbReference type="GO" id="GO:0009252">
    <property type="term" value="P:peptidoglycan biosynthetic process"/>
    <property type="evidence" value="ECO:0007669"/>
    <property type="project" value="TreeGrafter"/>
</dbReference>
<evidence type="ECO:0000256" key="1">
    <source>
        <dbReference type="ARBA" id="ARBA00022645"/>
    </source>
</evidence>
<comment type="catalytic activity">
    <reaction evidence="7">
        <text>Preferential cleavage: (Ac)2-L-Lys-D-Ala-|-D-Ala. Also transpeptidation of peptidyl-alanyl moieties that are N-acyl substituents of D-alanine.</text>
        <dbReference type="EC" id="3.4.16.4"/>
    </reaction>
</comment>
<dbReference type="PANTHER" id="PTHR32282">
    <property type="entry name" value="BINDING PROTEIN TRANSPEPTIDASE, PUTATIVE-RELATED"/>
    <property type="match status" value="1"/>
</dbReference>
<dbReference type="InterPro" id="IPR012338">
    <property type="entry name" value="Beta-lactam/transpept-like"/>
</dbReference>
<evidence type="ECO:0000313" key="11">
    <source>
        <dbReference type="EMBL" id="MBJ7598060.1"/>
    </source>
</evidence>
<dbReference type="GO" id="GO:0008658">
    <property type="term" value="F:penicillin binding"/>
    <property type="evidence" value="ECO:0007669"/>
    <property type="project" value="InterPro"/>
</dbReference>
<gene>
    <name evidence="11" type="ORF">JF922_08225</name>
</gene>
<dbReference type="Gene3D" id="3.40.710.10">
    <property type="entry name" value="DD-peptidase/beta-lactamase superfamily"/>
    <property type="match status" value="1"/>
</dbReference>
<evidence type="ECO:0000256" key="5">
    <source>
        <dbReference type="ARBA" id="ARBA00022801"/>
    </source>
</evidence>
<dbReference type="EMBL" id="JAEKNR010000090">
    <property type="protein sequence ID" value="MBJ7598060.1"/>
    <property type="molecule type" value="Genomic_DNA"/>
</dbReference>
<proteinExistence type="predicted"/>
<evidence type="ECO:0000259" key="10">
    <source>
        <dbReference type="Pfam" id="PF00912"/>
    </source>
</evidence>
<dbReference type="InterPro" id="IPR023346">
    <property type="entry name" value="Lysozyme-like_dom_sf"/>
</dbReference>
<reference evidence="11" key="1">
    <citation type="submission" date="2020-10" db="EMBL/GenBank/DDBJ databases">
        <title>Ca. Dormibacterota MAGs.</title>
        <authorList>
            <person name="Montgomery K."/>
        </authorList>
    </citation>
    <scope>NUCLEOTIDE SEQUENCE [LARGE SCALE GENOMIC DNA]</scope>
    <source>
        <strain evidence="11">SC8812_S17_10</strain>
    </source>
</reference>
<keyword evidence="1" id="KW-0121">Carboxypeptidase</keyword>
<dbReference type="GO" id="GO:0009002">
    <property type="term" value="F:serine-type D-Ala-D-Ala carboxypeptidase activity"/>
    <property type="evidence" value="ECO:0007669"/>
    <property type="project" value="UniProtKB-EC"/>
</dbReference>
<dbReference type="PANTHER" id="PTHR32282:SF33">
    <property type="entry name" value="PEPTIDOGLYCAN GLYCOSYLTRANSFERASE"/>
    <property type="match status" value="1"/>
</dbReference>
<evidence type="ECO:0000256" key="4">
    <source>
        <dbReference type="ARBA" id="ARBA00022679"/>
    </source>
</evidence>
<evidence type="ECO:0000259" key="9">
    <source>
        <dbReference type="Pfam" id="PF00905"/>
    </source>
</evidence>
<evidence type="ECO:0000313" key="12">
    <source>
        <dbReference type="Proteomes" id="UP000612893"/>
    </source>
</evidence>
<keyword evidence="6" id="KW-0511">Multifunctional enzyme</keyword>
<feature type="domain" description="Penicillin-binding protein transpeptidase" evidence="9">
    <location>
        <begin position="334"/>
        <end position="584"/>
    </location>
</feature>
<dbReference type="GO" id="GO:0006508">
    <property type="term" value="P:proteolysis"/>
    <property type="evidence" value="ECO:0007669"/>
    <property type="project" value="UniProtKB-KW"/>
</dbReference>
<dbReference type="InterPro" id="IPR050396">
    <property type="entry name" value="Glycosyltr_51/Transpeptidase"/>
</dbReference>
<dbReference type="Gene3D" id="1.10.3810.10">
    <property type="entry name" value="Biosynthetic peptidoglycan transglycosylase-like"/>
    <property type="match status" value="1"/>
</dbReference>
<dbReference type="SUPFAM" id="SSF53955">
    <property type="entry name" value="Lysozyme-like"/>
    <property type="match status" value="1"/>
</dbReference>
<dbReference type="InterPro" id="IPR036950">
    <property type="entry name" value="PBP_transglycosylase"/>
</dbReference>
<keyword evidence="12" id="KW-1185">Reference proteome</keyword>
<keyword evidence="4" id="KW-0808">Transferase</keyword>
<name>A0A934K422_9BACT</name>
<dbReference type="InterPro" id="IPR001264">
    <property type="entry name" value="Glyco_trans_51"/>
</dbReference>
<dbReference type="SUPFAM" id="SSF56601">
    <property type="entry name" value="beta-lactamase/transpeptidase-like"/>
    <property type="match status" value="1"/>
</dbReference>
<keyword evidence="3" id="KW-0328">Glycosyltransferase</keyword>
<dbReference type="AlphaFoldDB" id="A0A934K422"/>
<comment type="caution">
    <text evidence="11">The sequence shown here is derived from an EMBL/GenBank/DDBJ whole genome shotgun (WGS) entry which is preliminary data.</text>
</comment>
<dbReference type="RefSeq" id="WP_338200781.1">
    <property type="nucleotide sequence ID" value="NZ_JAEKNR010000090.1"/>
</dbReference>
<accession>A0A934K422</accession>
<organism evidence="11 12">
    <name type="scientific">Candidatus Nephthysia bennettiae</name>
    <dbReference type="NCBI Taxonomy" id="3127016"/>
    <lineage>
        <taxon>Bacteria</taxon>
        <taxon>Bacillati</taxon>
        <taxon>Candidatus Dormiibacterota</taxon>
        <taxon>Candidatus Dormibacteria</taxon>
        <taxon>Candidatus Dormibacterales</taxon>
        <taxon>Candidatus Dormibacteraceae</taxon>
        <taxon>Candidatus Nephthysia</taxon>
    </lineage>
</organism>